<proteinExistence type="predicted"/>
<dbReference type="GO" id="GO:0005737">
    <property type="term" value="C:cytoplasm"/>
    <property type="evidence" value="ECO:0007669"/>
    <property type="project" value="UniProtKB-SubCell"/>
</dbReference>
<dbReference type="PANTHER" id="PTHR46630:SF1">
    <property type="entry name" value="TETRATRICOPEPTIDE REPEAT PROTEIN 29"/>
    <property type="match status" value="1"/>
</dbReference>
<reference evidence="6 7" key="1">
    <citation type="submission" date="2014-02" db="EMBL/GenBank/DDBJ databases">
        <title>Transposable element dynamics among asymbiotic and ectomycorrhizal Amanita fungi.</title>
        <authorList>
            <consortium name="DOE Joint Genome Institute"/>
            <person name="Hess J."/>
            <person name="Skrede I."/>
            <person name="Wolfe B."/>
            <person name="LaButti K."/>
            <person name="Ohm R.A."/>
            <person name="Grigoriev I.V."/>
            <person name="Pringle A."/>
        </authorList>
    </citation>
    <scope>NUCLEOTIDE SEQUENCE [LARGE SCALE GENOMIC DNA]</scope>
    <source>
        <strain evidence="6 7">SKay4041</strain>
    </source>
</reference>
<evidence type="ECO:0000313" key="6">
    <source>
        <dbReference type="EMBL" id="PFH44995.1"/>
    </source>
</evidence>
<dbReference type="SUPFAM" id="SSF48452">
    <property type="entry name" value="TPR-like"/>
    <property type="match status" value="2"/>
</dbReference>
<gene>
    <name evidence="6" type="ORF">AMATHDRAFT_51833</name>
</gene>
<accession>A0A2A9N5Z3</accession>
<evidence type="ECO:0000256" key="1">
    <source>
        <dbReference type="ARBA" id="ARBA00004496"/>
    </source>
</evidence>
<dbReference type="InterPro" id="IPR019734">
    <property type="entry name" value="TPR_rpt"/>
</dbReference>
<protein>
    <recommendedName>
        <fullName evidence="5">Tetratricopeptide repeat protein 29</fullName>
    </recommendedName>
</protein>
<organism evidence="6 7">
    <name type="scientific">Amanita thiersii Skay4041</name>
    <dbReference type="NCBI Taxonomy" id="703135"/>
    <lineage>
        <taxon>Eukaryota</taxon>
        <taxon>Fungi</taxon>
        <taxon>Dikarya</taxon>
        <taxon>Basidiomycota</taxon>
        <taxon>Agaricomycotina</taxon>
        <taxon>Agaricomycetes</taxon>
        <taxon>Agaricomycetidae</taxon>
        <taxon>Agaricales</taxon>
        <taxon>Pluteineae</taxon>
        <taxon>Amanitaceae</taxon>
        <taxon>Amanita</taxon>
    </lineage>
</organism>
<evidence type="ECO:0000256" key="2">
    <source>
        <dbReference type="ARBA" id="ARBA00022490"/>
    </source>
</evidence>
<dbReference type="AlphaFoldDB" id="A0A2A9N5Z3"/>
<dbReference type="STRING" id="703135.A0A2A9N5Z3"/>
<evidence type="ECO:0000256" key="5">
    <source>
        <dbReference type="ARBA" id="ARBA00040665"/>
    </source>
</evidence>
<evidence type="ECO:0000256" key="4">
    <source>
        <dbReference type="ARBA" id="ARBA00022803"/>
    </source>
</evidence>
<dbReference type="SMART" id="SM00028">
    <property type="entry name" value="TPR"/>
    <property type="match status" value="5"/>
</dbReference>
<evidence type="ECO:0000256" key="3">
    <source>
        <dbReference type="ARBA" id="ARBA00022737"/>
    </source>
</evidence>
<dbReference type="InterPro" id="IPR011990">
    <property type="entry name" value="TPR-like_helical_dom_sf"/>
</dbReference>
<sequence>MNYSNYLYSDIPRSEVIKKAVEVLESNPSLDDSGLLYPHSLFILARIFIRLDLYHDAEVALKKSQSIYAGLENGDGVARINILLGYISRLLGEKDVAEVLYKQAREHYLSTGNRKFMSESLQSLAILALEHQDTQLAIKQLEQAREEAGDHEPTKIAANFKIAWVSRKDNPTYAIELLRKVRKSYREYGGRNMAALCQYQMGVAHFMKKDFKEASRTLLVAYEEFQLLDNYGQMAFTLDWLADSEEQRGDLEAALRYNGESLSIVEKIENHKQVVSCSISRGRFLVKMGRVNEALVAFESAEKVARDRCNDDELERTAREEIEKLSVSEPEGQ</sequence>
<dbReference type="OrthoDB" id="3254135at2759"/>
<dbReference type="InterPro" id="IPR051476">
    <property type="entry name" value="Bac_ResReg_Asp_Phosphatase"/>
</dbReference>
<evidence type="ECO:0000313" key="7">
    <source>
        <dbReference type="Proteomes" id="UP000242287"/>
    </source>
</evidence>
<dbReference type="Proteomes" id="UP000242287">
    <property type="component" value="Unassembled WGS sequence"/>
</dbReference>
<dbReference type="GO" id="GO:0003341">
    <property type="term" value="P:cilium movement"/>
    <property type="evidence" value="ECO:0007669"/>
    <property type="project" value="TreeGrafter"/>
</dbReference>
<dbReference type="GO" id="GO:0005929">
    <property type="term" value="C:cilium"/>
    <property type="evidence" value="ECO:0007669"/>
    <property type="project" value="TreeGrafter"/>
</dbReference>
<dbReference type="PANTHER" id="PTHR46630">
    <property type="entry name" value="TETRATRICOPEPTIDE REPEAT PROTEIN 29"/>
    <property type="match status" value="1"/>
</dbReference>
<keyword evidence="2" id="KW-0963">Cytoplasm</keyword>
<name>A0A2A9N5Z3_9AGAR</name>
<dbReference type="EMBL" id="KZ302638">
    <property type="protein sequence ID" value="PFH44995.1"/>
    <property type="molecule type" value="Genomic_DNA"/>
</dbReference>
<comment type="subcellular location">
    <subcellularLocation>
        <location evidence="1">Cytoplasm</location>
    </subcellularLocation>
</comment>
<keyword evidence="7" id="KW-1185">Reference proteome</keyword>
<keyword evidence="4" id="KW-0802">TPR repeat</keyword>
<dbReference type="Gene3D" id="1.25.40.10">
    <property type="entry name" value="Tetratricopeptide repeat domain"/>
    <property type="match status" value="2"/>
</dbReference>
<keyword evidence="3" id="KW-0677">Repeat</keyword>